<evidence type="ECO:0000259" key="8">
    <source>
        <dbReference type="Pfam" id="PF20684"/>
    </source>
</evidence>
<feature type="transmembrane region" description="Helical" evidence="7">
    <location>
        <begin position="218"/>
        <end position="243"/>
    </location>
</feature>
<feature type="transmembrane region" description="Helical" evidence="7">
    <location>
        <begin position="295"/>
        <end position="318"/>
    </location>
</feature>
<evidence type="ECO:0000256" key="3">
    <source>
        <dbReference type="ARBA" id="ARBA00022989"/>
    </source>
</evidence>
<accession>A0ABR2UHF3</accession>
<evidence type="ECO:0000256" key="5">
    <source>
        <dbReference type="ARBA" id="ARBA00038359"/>
    </source>
</evidence>
<dbReference type="InterPro" id="IPR049326">
    <property type="entry name" value="Rhodopsin_dom_fungi"/>
</dbReference>
<feature type="transmembrane region" description="Helical" evidence="7">
    <location>
        <begin position="255"/>
        <end position="275"/>
    </location>
</feature>
<comment type="caution">
    <text evidence="9">The sequence shown here is derived from an EMBL/GenBank/DDBJ whole genome shotgun (WGS) entry which is preliminary data.</text>
</comment>
<evidence type="ECO:0000313" key="10">
    <source>
        <dbReference type="Proteomes" id="UP001408356"/>
    </source>
</evidence>
<feature type="transmembrane region" description="Helical" evidence="7">
    <location>
        <begin position="141"/>
        <end position="164"/>
    </location>
</feature>
<protein>
    <submittedName>
        <fullName evidence="9">Extracellular membrane protein CFEM domain-containing protein</fullName>
    </submittedName>
</protein>
<evidence type="ECO:0000256" key="1">
    <source>
        <dbReference type="ARBA" id="ARBA00004141"/>
    </source>
</evidence>
<feature type="transmembrane region" description="Helical" evidence="7">
    <location>
        <begin position="99"/>
        <end position="121"/>
    </location>
</feature>
<name>A0ABR2UHF3_9PEZI</name>
<keyword evidence="10" id="KW-1185">Reference proteome</keyword>
<evidence type="ECO:0000256" key="2">
    <source>
        <dbReference type="ARBA" id="ARBA00022692"/>
    </source>
</evidence>
<feature type="region of interest" description="Disordered" evidence="6">
    <location>
        <begin position="331"/>
        <end position="361"/>
    </location>
</feature>
<dbReference type="Proteomes" id="UP001408356">
    <property type="component" value="Unassembled WGS sequence"/>
</dbReference>
<keyword evidence="4 7" id="KW-0472">Membrane</keyword>
<dbReference type="InterPro" id="IPR052337">
    <property type="entry name" value="SAT4-like"/>
</dbReference>
<dbReference type="PANTHER" id="PTHR33048:SF131">
    <property type="entry name" value="INTEGRAL MEMBRANE PROTEIN"/>
    <property type="match status" value="1"/>
</dbReference>
<gene>
    <name evidence="9" type="ORF">SUNI508_11514</name>
</gene>
<proteinExistence type="inferred from homology"/>
<comment type="similarity">
    <text evidence="5">Belongs to the SAT4 family.</text>
</comment>
<sequence length="380" mass="41281">MHLRKLSAGAFDCGLSDDKLHNARFSGFVQNEIEAGWTAAHICQLDVARLQASTCHLATPSQSREVLAVTTTMWTIASVAVLLRFLSIYHGRSTHKEDIIVAVAVLVAIAPVACLIQMSHLGFGNHLWALEDGALSSILQLLYAGEIFYVVILCLAKSSLIFFYLRVFPGRTFRNVSYAVLGFTIVSSLIITFLTGFSCRPVALFWNKDIKHGTCLDVTALAYANSGFAVAQDFLILALPLSMLPNLQIKLGRKLGVAFMVLLGSFGWVASIVRLRALSVFGQSSDPTWDYVPLVSWTAVELAVSVVCGCIPAIRALLVRYFPHMPLLASEQSSGPAGRRNHGEAKQDTAQKRAGAQWPSSAAYAEIDGSVYANSEATRL</sequence>
<evidence type="ECO:0000256" key="7">
    <source>
        <dbReference type="SAM" id="Phobius"/>
    </source>
</evidence>
<dbReference type="PANTHER" id="PTHR33048">
    <property type="entry name" value="PTH11-LIKE INTEGRAL MEMBRANE PROTEIN (AFU_ORTHOLOGUE AFUA_5G11245)"/>
    <property type="match status" value="1"/>
</dbReference>
<organism evidence="9 10">
    <name type="scientific">Seiridium unicorne</name>
    <dbReference type="NCBI Taxonomy" id="138068"/>
    <lineage>
        <taxon>Eukaryota</taxon>
        <taxon>Fungi</taxon>
        <taxon>Dikarya</taxon>
        <taxon>Ascomycota</taxon>
        <taxon>Pezizomycotina</taxon>
        <taxon>Sordariomycetes</taxon>
        <taxon>Xylariomycetidae</taxon>
        <taxon>Amphisphaeriales</taxon>
        <taxon>Sporocadaceae</taxon>
        <taxon>Seiridium</taxon>
    </lineage>
</organism>
<dbReference type="Pfam" id="PF20684">
    <property type="entry name" value="Fung_rhodopsin"/>
    <property type="match status" value="1"/>
</dbReference>
<feature type="compositionally biased region" description="Basic and acidic residues" evidence="6">
    <location>
        <begin position="341"/>
        <end position="351"/>
    </location>
</feature>
<keyword evidence="3 7" id="KW-1133">Transmembrane helix</keyword>
<feature type="transmembrane region" description="Helical" evidence="7">
    <location>
        <begin position="176"/>
        <end position="198"/>
    </location>
</feature>
<keyword evidence="2 7" id="KW-0812">Transmembrane</keyword>
<dbReference type="EMBL" id="JARVKF010000432">
    <property type="protein sequence ID" value="KAK9413938.1"/>
    <property type="molecule type" value="Genomic_DNA"/>
</dbReference>
<comment type="subcellular location">
    <subcellularLocation>
        <location evidence="1">Membrane</location>
        <topology evidence="1">Multi-pass membrane protein</topology>
    </subcellularLocation>
</comment>
<evidence type="ECO:0000313" key="9">
    <source>
        <dbReference type="EMBL" id="KAK9413938.1"/>
    </source>
</evidence>
<evidence type="ECO:0000256" key="6">
    <source>
        <dbReference type="SAM" id="MobiDB-lite"/>
    </source>
</evidence>
<feature type="domain" description="Rhodopsin" evidence="8">
    <location>
        <begin position="87"/>
        <end position="319"/>
    </location>
</feature>
<reference evidence="9 10" key="1">
    <citation type="journal article" date="2024" name="J. Plant Pathol.">
        <title>Sequence and assembly of the genome of Seiridium unicorne, isolate CBS 538.82, causal agent of cypress canker disease.</title>
        <authorList>
            <person name="Scali E."/>
            <person name="Rocca G.D."/>
            <person name="Danti R."/>
            <person name="Garbelotto M."/>
            <person name="Barberini S."/>
            <person name="Baroncelli R."/>
            <person name="Emiliani G."/>
        </authorList>
    </citation>
    <scope>NUCLEOTIDE SEQUENCE [LARGE SCALE GENOMIC DNA]</scope>
    <source>
        <strain evidence="9 10">BM-138-508</strain>
    </source>
</reference>
<evidence type="ECO:0000256" key="4">
    <source>
        <dbReference type="ARBA" id="ARBA00023136"/>
    </source>
</evidence>
<feature type="transmembrane region" description="Helical" evidence="7">
    <location>
        <begin position="66"/>
        <end position="87"/>
    </location>
</feature>